<dbReference type="GO" id="GO:0032259">
    <property type="term" value="P:methylation"/>
    <property type="evidence" value="ECO:0007669"/>
    <property type="project" value="UniProtKB-KW"/>
</dbReference>
<organism evidence="3 4">
    <name type="scientific">Serratia rubidaea</name>
    <name type="common">Serratia marinorubra</name>
    <dbReference type="NCBI Taxonomy" id="61652"/>
    <lineage>
        <taxon>Bacteria</taxon>
        <taxon>Pseudomonadati</taxon>
        <taxon>Pseudomonadota</taxon>
        <taxon>Gammaproteobacteria</taxon>
        <taxon>Enterobacterales</taxon>
        <taxon>Yersiniaceae</taxon>
        <taxon>Serratia</taxon>
    </lineage>
</organism>
<dbReference type="InterPro" id="IPR028896">
    <property type="entry name" value="GcvT/YgfZ/DmdA"/>
</dbReference>
<protein>
    <submittedName>
        <fullName evidence="3">Aminomethyltransferase</fullName>
        <ecNumber evidence="3">2.1.2.10</ecNumber>
    </submittedName>
</protein>
<dbReference type="PANTHER" id="PTHR43757:SF2">
    <property type="entry name" value="AMINOMETHYLTRANSFERASE, MITOCHONDRIAL"/>
    <property type="match status" value="1"/>
</dbReference>
<dbReference type="Gene3D" id="3.30.1360.120">
    <property type="entry name" value="Probable tRNA modification gtpase trme, domain 1"/>
    <property type="match status" value="1"/>
</dbReference>
<dbReference type="EMBL" id="LR134155">
    <property type="protein sequence ID" value="VEA73670.1"/>
    <property type="molecule type" value="Genomic_DNA"/>
</dbReference>
<evidence type="ECO:0000313" key="4">
    <source>
        <dbReference type="Proteomes" id="UP000271603"/>
    </source>
</evidence>
<evidence type="ECO:0000259" key="2">
    <source>
        <dbReference type="Pfam" id="PF01571"/>
    </source>
</evidence>
<dbReference type="KEGG" id="srz:AXX16_2918"/>
<accession>A0A126VKJ7</accession>
<name>A0A126VKJ7_SERRU</name>
<keyword evidence="3" id="KW-0489">Methyltransferase</keyword>
<dbReference type="InterPro" id="IPR027266">
    <property type="entry name" value="TrmE/GcvT-like"/>
</dbReference>
<evidence type="ECO:0000256" key="1">
    <source>
        <dbReference type="SAM" id="MobiDB-lite"/>
    </source>
</evidence>
<evidence type="ECO:0000313" key="3">
    <source>
        <dbReference type="EMBL" id="VEA73670.1"/>
    </source>
</evidence>
<dbReference type="InterPro" id="IPR006222">
    <property type="entry name" value="GCVT_N"/>
</dbReference>
<dbReference type="STRING" id="61652.AXX16_2918"/>
<proteinExistence type="predicted"/>
<dbReference type="Pfam" id="PF01571">
    <property type="entry name" value="GCV_T"/>
    <property type="match status" value="1"/>
</dbReference>
<dbReference type="PIRSF" id="PIRSF006487">
    <property type="entry name" value="GcvT"/>
    <property type="match status" value="1"/>
</dbReference>
<keyword evidence="3" id="KW-0808">Transferase</keyword>
<dbReference type="AlphaFoldDB" id="A0A126VKJ7"/>
<dbReference type="Proteomes" id="UP000271603">
    <property type="component" value="Chromosome"/>
</dbReference>
<reference evidence="3 4" key="1">
    <citation type="submission" date="2018-12" db="EMBL/GenBank/DDBJ databases">
        <authorList>
            <consortium name="Pathogen Informatics"/>
        </authorList>
    </citation>
    <scope>NUCLEOTIDE SEQUENCE [LARGE SCALE GENOMIC DNA]</scope>
    <source>
        <strain evidence="3 4">NCTC9419</strain>
    </source>
</reference>
<gene>
    <name evidence="3" type="primary">gcvT_3</name>
    <name evidence="3" type="ORF">NCTC9419_05305</name>
</gene>
<dbReference type="EC" id="2.1.2.10" evidence="3"/>
<dbReference type="GO" id="GO:0004047">
    <property type="term" value="F:aminomethyltransferase activity"/>
    <property type="evidence" value="ECO:0007669"/>
    <property type="project" value="UniProtKB-EC"/>
</dbReference>
<feature type="domain" description="GCVT N-terminal" evidence="2">
    <location>
        <begin position="4"/>
        <end position="260"/>
    </location>
</feature>
<dbReference type="PANTHER" id="PTHR43757">
    <property type="entry name" value="AMINOMETHYLTRANSFERASE"/>
    <property type="match status" value="1"/>
</dbReference>
<feature type="region of interest" description="Disordered" evidence="1">
    <location>
        <begin position="394"/>
        <end position="417"/>
    </location>
</feature>
<dbReference type="RefSeq" id="WP_061323897.1">
    <property type="nucleotide sequence ID" value="NZ_CP014474.1"/>
</dbReference>
<dbReference type="GO" id="GO:0008168">
    <property type="term" value="F:methyltransferase activity"/>
    <property type="evidence" value="ECO:0007669"/>
    <property type="project" value="UniProtKB-KW"/>
</dbReference>
<dbReference type="SUPFAM" id="SSF103025">
    <property type="entry name" value="Folate-binding domain"/>
    <property type="match status" value="1"/>
</dbReference>
<sequence>MKLSDIHQQNGATMGERNGVAVPLRYFDAAAEHQALRKNILLVDYSHFGIASVSGDSAWALLNQVVAGDVSSIRDEQAMYSLILDRDGMIVSDLYIACDDERFLLISEWMSGEALCQLLRDQLAGNEEEFDEIEAIEPLTPDWGTLHLEGPYAWELLAELYGMDVIGLPFQEHMHVDELILLRSGKHGEFSYKLMGPRDELADVWQQLLEAGEKFDLRTGGLDYQRLARLENPCWEPGLFNDYSRCPIELQMQWTVRYDKDQFTGQEAVGERVEQGVAQRAVGMTIAGRSEPMPQRGDKVLLNGECIGEVIVCDYSADLDACLGRLMLHNAWAWADIDCYQVQCGDALVTVNTAAVPFARNYSFLINPSEHSYVDSTRPRDLLQQFEWQRIKEEQEAAEKAAQEQAEQASADKPPQA</sequence>